<organism evidence="1 2">
    <name type="scientific">Ancylobacter rudongensis</name>
    <dbReference type="NCBI Taxonomy" id="177413"/>
    <lineage>
        <taxon>Bacteria</taxon>
        <taxon>Pseudomonadati</taxon>
        <taxon>Pseudomonadota</taxon>
        <taxon>Alphaproteobacteria</taxon>
        <taxon>Hyphomicrobiales</taxon>
        <taxon>Xanthobacteraceae</taxon>
        <taxon>Ancylobacter</taxon>
    </lineage>
</organism>
<evidence type="ECO:0000313" key="1">
    <source>
        <dbReference type="EMBL" id="SCW93549.1"/>
    </source>
</evidence>
<gene>
    <name evidence="1" type="ORF">SAMN05660859_3973</name>
</gene>
<name>A0A1G4UL91_9HYPH</name>
<reference evidence="2" key="1">
    <citation type="submission" date="2016-10" db="EMBL/GenBank/DDBJ databases">
        <authorList>
            <person name="Varghese N."/>
            <person name="Submissions S."/>
        </authorList>
    </citation>
    <scope>NUCLEOTIDE SEQUENCE [LARGE SCALE GENOMIC DNA]</scope>
    <source>
        <strain evidence="2">CGMCC 1.1761</strain>
    </source>
</reference>
<dbReference type="Proteomes" id="UP000198889">
    <property type="component" value="Unassembled WGS sequence"/>
</dbReference>
<dbReference type="AlphaFoldDB" id="A0A1G4UL91"/>
<accession>A0A1G4UL91</accession>
<dbReference type="RefSeq" id="WP_091443298.1">
    <property type="nucleotide sequence ID" value="NZ_FMTP01000008.1"/>
</dbReference>
<dbReference type="InterPro" id="IPR007739">
    <property type="entry name" value="RgpF"/>
</dbReference>
<protein>
    <submittedName>
        <fullName evidence="1">Rhamnan synthesis protein F</fullName>
    </submittedName>
</protein>
<dbReference type="STRING" id="177413.SAMN05660859_3973"/>
<dbReference type="EMBL" id="FMTP01000008">
    <property type="protein sequence ID" value="SCW93549.1"/>
    <property type="molecule type" value="Genomic_DNA"/>
</dbReference>
<keyword evidence="2" id="KW-1185">Reference proteome</keyword>
<dbReference type="Pfam" id="PF05045">
    <property type="entry name" value="RgpF"/>
    <property type="match status" value="1"/>
</dbReference>
<proteinExistence type="predicted"/>
<evidence type="ECO:0000313" key="2">
    <source>
        <dbReference type="Proteomes" id="UP000198889"/>
    </source>
</evidence>
<sequence>MNIKKHYRRAYVRLVSYRLPILRARLDRLLRREAVPVELAGQLHHPGNVHAVFLIWQPHQTPWYVTNALEALAQAGINVTLVVNHPLSEARLAELTPWVDRLMLRNNAGFDMGGYRDAILSFAGRPPERLLVLNDSVYYLRAGLVEMFRRLATSPSDICATYENWDHHHHIQSFCYSISRHVLEQPAYQRFWQRYLPVNVRRWAINKGEVRSSRCMIRQARSVEVLFTPARLREALNGLDPAELRDLAPYLPIDLRPALRGARLRQEPLVAQLLDAVMARSQIHTGGFLYRRFLGAPLMKRDLVYRSQYHLHELETLLHAIGEEHHAPDILTEMRAKGIGGQLRGRARIRFDLDL</sequence>